<dbReference type="InterPro" id="IPR000719">
    <property type="entry name" value="Prot_kinase_dom"/>
</dbReference>
<dbReference type="InterPro" id="IPR057059">
    <property type="entry name" value="LTI65/LTI78_PGEED"/>
</dbReference>
<evidence type="ECO:0000256" key="1">
    <source>
        <dbReference type="ARBA" id="ARBA00022741"/>
    </source>
</evidence>
<dbReference type="SUPFAM" id="SSF56112">
    <property type="entry name" value="Protein kinase-like (PK-like)"/>
    <property type="match status" value="1"/>
</dbReference>
<dbReference type="InterPro" id="IPR056605">
    <property type="entry name" value="LTI65_LTI78_N"/>
</dbReference>
<organism evidence="5 6">
    <name type="scientific">Brassica rapa subsp. trilocularis</name>
    <dbReference type="NCBI Taxonomy" id="1813537"/>
    <lineage>
        <taxon>Eukaryota</taxon>
        <taxon>Viridiplantae</taxon>
        <taxon>Streptophyta</taxon>
        <taxon>Embryophyta</taxon>
        <taxon>Tracheophyta</taxon>
        <taxon>Spermatophyta</taxon>
        <taxon>Magnoliopsida</taxon>
        <taxon>eudicotyledons</taxon>
        <taxon>Gunneridae</taxon>
        <taxon>Pentapetalae</taxon>
        <taxon>rosids</taxon>
        <taxon>malvids</taxon>
        <taxon>Brassicales</taxon>
        <taxon>Brassicaceae</taxon>
        <taxon>Brassiceae</taxon>
        <taxon>Brassica</taxon>
    </lineage>
</organism>
<dbReference type="InterPro" id="IPR011009">
    <property type="entry name" value="Kinase-like_dom_sf"/>
</dbReference>
<evidence type="ECO:0000313" key="5">
    <source>
        <dbReference type="EMBL" id="KAG5415237.1"/>
    </source>
</evidence>
<evidence type="ECO:0000313" key="6">
    <source>
        <dbReference type="Proteomes" id="UP000823674"/>
    </source>
</evidence>
<keyword evidence="2" id="KW-0067">ATP-binding</keyword>
<accession>A0ABQ7NWL0</accession>
<gene>
    <name evidence="5" type="primary">A01p029690.1_BraROA</name>
    <name evidence="5" type="ORF">IGI04_002804</name>
</gene>
<feature type="region of interest" description="Disordered" evidence="3">
    <location>
        <begin position="297"/>
        <end position="420"/>
    </location>
</feature>
<dbReference type="PROSITE" id="PS00108">
    <property type="entry name" value="PROTEIN_KINASE_ST"/>
    <property type="match status" value="1"/>
</dbReference>
<dbReference type="SMART" id="SM00220">
    <property type="entry name" value="S_TKc"/>
    <property type="match status" value="1"/>
</dbReference>
<sequence>MKWEIFKVNHQVSFLEHHTQSQSRAHHNHSPQLRITGNCNALSLVSGRLVNRRYLDNHCKFCTSKTTTPQTTPQSEPGQALTCHQKLRQPCACHPSAVVGNHLRHLLPLSDAFCRAPPSAVIRRALPPPSTVAAFLPTATDCMEVMASYSRPNAMSGSMDFGFSSHTSLSDYTVAHPSFFPISGETNNSVIFGRTWWYWTFLSDFIWARRGKHVSHCYILTRWGPWLFSSNFLVVSPRTSDKQDSGTCTPSFLVFICILCYHLRIKVPKQKTYKTVCFSQMSHQLDPVAELETLKTHVHQPGSPSFSTLRQPGEASKLSPIGSPRKENEHHGEHSHHKKSLFSKMKDKAKKLQHSLSGKRRHDEEGDATMSPPFGRSADHQVREAGGFATLSPRDNSKDHKVREEGELEEEEDPEYLGAPMYESKKAPEELKATARQHPRETPVITETNVLSVLPANHHAEQQKDCTGSNRENPMISEKNVSSNVKQEKKGKVYTNKEPTSPSKTVAETVTETLAPAYAKVSEATHAITKKIQDMAFPETTDAEPEIKDVSEINTARTNQPSGFNTQVWDKGVSMKEYISQKFTPGEDDRELSRVISKAISPRKASSEAGTFNGATNMVPASNSSDNKAPILANTNETLRSMYANSKYEEVREEWEEDYSPQRFSYKALYKATKGFKESELLGTEANGTVYRGKLSSNAHIAVKRVALDAEQDTKHLVSQIVGIGKLRHKNLVQLLGYCRRKGELLLVYDYMPYGNLDDFLFNEEKPKLSWSQRFHIIKGVASALLYLHEQIVLHRDVKAANVLLDEDLNGRLDFGLAMFGTNRNPMLGSVGYVAPELIITGMPTTKADVYSFGALLLEFACGRMFIEHPGKPEEFNLISWVCQCSKRGNLVGARDARLEGDYVSKEIEMVLKLGLLCVQYNPEDRPSMAQVVSYLEGKDVLPEMPPDTPGISIPTPYHEVLA</sequence>
<dbReference type="Pfam" id="PF23403">
    <property type="entry name" value="LTI65_LTI78_N"/>
    <property type="match status" value="1"/>
</dbReference>
<keyword evidence="1" id="KW-0547">Nucleotide-binding</keyword>
<dbReference type="Pfam" id="PF00069">
    <property type="entry name" value="Pkinase"/>
    <property type="match status" value="1"/>
</dbReference>
<proteinExistence type="predicted"/>
<evidence type="ECO:0000256" key="3">
    <source>
        <dbReference type="SAM" id="MobiDB-lite"/>
    </source>
</evidence>
<dbReference type="Proteomes" id="UP000823674">
    <property type="component" value="Chromosome A01"/>
</dbReference>
<evidence type="ECO:0000256" key="2">
    <source>
        <dbReference type="ARBA" id="ARBA00022840"/>
    </source>
</evidence>
<keyword evidence="6" id="KW-1185">Reference proteome</keyword>
<feature type="region of interest" description="Disordered" evidence="3">
    <location>
        <begin position="607"/>
        <end position="629"/>
    </location>
</feature>
<dbReference type="Gene3D" id="1.10.510.10">
    <property type="entry name" value="Transferase(Phosphotransferase) domain 1"/>
    <property type="match status" value="1"/>
</dbReference>
<feature type="region of interest" description="Disordered" evidence="3">
    <location>
        <begin position="460"/>
        <end position="505"/>
    </location>
</feature>
<evidence type="ECO:0000259" key="4">
    <source>
        <dbReference type="PROSITE" id="PS50011"/>
    </source>
</evidence>
<dbReference type="Pfam" id="PF23399">
    <property type="entry name" value="LTI65_PGEED"/>
    <property type="match status" value="1"/>
</dbReference>
<protein>
    <recommendedName>
        <fullName evidence="4">Protein kinase domain-containing protein</fullName>
    </recommendedName>
</protein>
<feature type="compositionally biased region" description="Basic and acidic residues" evidence="3">
    <location>
        <begin position="395"/>
        <end position="405"/>
    </location>
</feature>
<reference evidence="5 6" key="1">
    <citation type="submission" date="2021-03" db="EMBL/GenBank/DDBJ databases">
        <authorList>
            <person name="King G.J."/>
            <person name="Bancroft I."/>
            <person name="Baten A."/>
            <person name="Bloomfield J."/>
            <person name="Borpatragohain P."/>
            <person name="He Z."/>
            <person name="Irish N."/>
            <person name="Irwin J."/>
            <person name="Liu K."/>
            <person name="Mauleon R.P."/>
            <person name="Moore J."/>
            <person name="Morris R."/>
            <person name="Ostergaard L."/>
            <person name="Wang B."/>
            <person name="Wells R."/>
        </authorList>
    </citation>
    <scope>NUCLEOTIDE SEQUENCE [LARGE SCALE GENOMIC DNA]</scope>
    <source>
        <strain evidence="5">R-o-18</strain>
        <tissue evidence="5">Leaf</tissue>
    </source>
</reference>
<dbReference type="Gene3D" id="3.30.200.20">
    <property type="entry name" value="Phosphorylase Kinase, domain 1"/>
    <property type="match status" value="1"/>
</dbReference>
<dbReference type="PROSITE" id="PS50011">
    <property type="entry name" value="PROTEIN_KINASE_DOM"/>
    <property type="match status" value="1"/>
</dbReference>
<feature type="compositionally biased region" description="Acidic residues" evidence="3">
    <location>
        <begin position="406"/>
        <end position="415"/>
    </location>
</feature>
<dbReference type="InterPro" id="IPR008271">
    <property type="entry name" value="Ser/Thr_kinase_AS"/>
</dbReference>
<feature type="compositionally biased region" description="Basic residues" evidence="3">
    <location>
        <begin position="333"/>
        <end position="360"/>
    </location>
</feature>
<dbReference type="InterPro" id="IPR050528">
    <property type="entry name" value="L-type_Lectin-RKs"/>
</dbReference>
<feature type="compositionally biased region" description="Polar residues" evidence="3">
    <location>
        <begin position="608"/>
        <end position="629"/>
    </location>
</feature>
<dbReference type="PANTHER" id="PTHR27007">
    <property type="match status" value="1"/>
</dbReference>
<name>A0ABQ7NWL0_BRACM</name>
<comment type="caution">
    <text evidence="5">The sequence shown here is derived from an EMBL/GenBank/DDBJ whole genome shotgun (WGS) entry which is preliminary data.</text>
</comment>
<dbReference type="EMBL" id="JADBGQ010000001">
    <property type="protein sequence ID" value="KAG5415237.1"/>
    <property type="molecule type" value="Genomic_DNA"/>
</dbReference>
<feature type="domain" description="Protein kinase" evidence="4">
    <location>
        <begin position="676"/>
        <end position="942"/>
    </location>
</feature>